<accession>A0AAV0CKH0</accession>
<dbReference type="Proteomes" id="UP001152523">
    <property type="component" value="Unassembled WGS sequence"/>
</dbReference>
<proteinExistence type="predicted"/>
<evidence type="ECO:0000313" key="2">
    <source>
        <dbReference type="Proteomes" id="UP001152523"/>
    </source>
</evidence>
<reference evidence="1" key="1">
    <citation type="submission" date="2022-07" db="EMBL/GenBank/DDBJ databases">
        <authorList>
            <person name="Macas J."/>
            <person name="Novak P."/>
            <person name="Neumann P."/>
        </authorList>
    </citation>
    <scope>NUCLEOTIDE SEQUENCE</scope>
</reference>
<organism evidence="1 2">
    <name type="scientific">Cuscuta epithymum</name>
    <dbReference type="NCBI Taxonomy" id="186058"/>
    <lineage>
        <taxon>Eukaryota</taxon>
        <taxon>Viridiplantae</taxon>
        <taxon>Streptophyta</taxon>
        <taxon>Embryophyta</taxon>
        <taxon>Tracheophyta</taxon>
        <taxon>Spermatophyta</taxon>
        <taxon>Magnoliopsida</taxon>
        <taxon>eudicotyledons</taxon>
        <taxon>Gunneridae</taxon>
        <taxon>Pentapetalae</taxon>
        <taxon>asterids</taxon>
        <taxon>lamiids</taxon>
        <taxon>Solanales</taxon>
        <taxon>Convolvulaceae</taxon>
        <taxon>Cuscuteae</taxon>
        <taxon>Cuscuta</taxon>
        <taxon>Cuscuta subgen. Cuscuta</taxon>
    </lineage>
</organism>
<dbReference type="EMBL" id="CAMAPF010000030">
    <property type="protein sequence ID" value="CAH9076414.1"/>
    <property type="molecule type" value="Genomic_DNA"/>
</dbReference>
<protein>
    <submittedName>
        <fullName evidence="1">Uncharacterized protein</fullName>
    </submittedName>
</protein>
<evidence type="ECO:0000313" key="1">
    <source>
        <dbReference type="EMBL" id="CAH9076414.1"/>
    </source>
</evidence>
<name>A0AAV0CKH0_9ASTE</name>
<keyword evidence="2" id="KW-1185">Reference proteome</keyword>
<gene>
    <name evidence="1" type="ORF">CEPIT_LOCUS5880</name>
</gene>
<sequence length="131" mass="14936">MKRNTNPFHNVRHNHFLTDHNVLRSSPELLNSGGLPQMPSHTIFNPAVPCTSAWNTDNTNPDRRTKPKLDATLNEFQLRLGPCRGRKKLADKAFSRRTQTLAPLNREFLAPKFEAAAVKTNRPPLHFDVCR</sequence>
<dbReference type="AlphaFoldDB" id="A0AAV0CKH0"/>
<comment type="caution">
    <text evidence="1">The sequence shown here is derived from an EMBL/GenBank/DDBJ whole genome shotgun (WGS) entry which is preliminary data.</text>
</comment>